<feature type="region of interest" description="Disordered" evidence="1">
    <location>
        <begin position="195"/>
        <end position="243"/>
    </location>
</feature>
<dbReference type="OrthoDB" id="9808408at2"/>
<evidence type="ECO:0000259" key="2">
    <source>
        <dbReference type="PROSITE" id="PS50109"/>
    </source>
</evidence>
<feature type="domain" description="Histidine kinase" evidence="2">
    <location>
        <begin position="17"/>
        <end position="181"/>
    </location>
</feature>
<keyword evidence="3" id="KW-0808">Transferase</keyword>
<dbReference type="AlphaFoldDB" id="A0A1G5FI60"/>
<dbReference type="Gene3D" id="3.30.565.10">
    <property type="entry name" value="Histidine kinase-like ATPase, C-terminal domain"/>
    <property type="match status" value="1"/>
</dbReference>
<dbReference type="Pfam" id="PF02518">
    <property type="entry name" value="HATPase_c"/>
    <property type="match status" value="1"/>
</dbReference>
<evidence type="ECO:0000313" key="4">
    <source>
        <dbReference type="Proteomes" id="UP000198870"/>
    </source>
</evidence>
<keyword evidence="4" id="KW-1185">Reference proteome</keyword>
<evidence type="ECO:0000256" key="1">
    <source>
        <dbReference type="SAM" id="MobiDB-lite"/>
    </source>
</evidence>
<dbReference type="InterPro" id="IPR005467">
    <property type="entry name" value="His_kinase_dom"/>
</dbReference>
<dbReference type="PROSITE" id="PS50109">
    <property type="entry name" value="HIS_KIN"/>
    <property type="match status" value="1"/>
</dbReference>
<dbReference type="SUPFAM" id="SSF55874">
    <property type="entry name" value="ATPase domain of HSP90 chaperone/DNA topoisomerase II/histidine kinase"/>
    <property type="match status" value="1"/>
</dbReference>
<proteinExistence type="predicted"/>
<dbReference type="InterPro" id="IPR003594">
    <property type="entry name" value="HATPase_dom"/>
</dbReference>
<gene>
    <name evidence="3" type="ORF">SAMN05216233_10886</name>
</gene>
<dbReference type="EMBL" id="FMUX01000008">
    <property type="protein sequence ID" value="SCY38975.1"/>
    <property type="molecule type" value="Genomic_DNA"/>
</dbReference>
<evidence type="ECO:0000313" key="3">
    <source>
        <dbReference type="EMBL" id="SCY38975.1"/>
    </source>
</evidence>
<protein>
    <submittedName>
        <fullName evidence="3">Histidine kinase-, DNA gyrase B-, and HSP90-like ATPase</fullName>
    </submittedName>
</protein>
<dbReference type="SMART" id="SM00387">
    <property type="entry name" value="HATPase_c"/>
    <property type="match status" value="1"/>
</dbReference>
<reference evidence="3 4" key="1">
    <citation type="submission" date="2016-10" db="EMBL/GenBank/DDBJ databases">
        <authorList>
            <person name="de Groot N.N."/>
        </authorList>
    </citation>
    <scope>NUCLEOTIDE SEQUENCE [LARGE SCALE GENOMIC DNA]</scope>
    <source>
        <strain evidence="3 4">AA1</strain>
    </source>
</reference>
<sequence>MNACPQAIERQWLWIYRKTRMVDFLLSGTPILPGDPFTMESMVKGLFSQLRDMAAPDVGLFFEGPMDAAPLTVNRDAVDLLVYLILENALRFTSNGCIQITHHSMKQWDRLTIRDTGTGFTPRRLHRLNDTLRRGHPDPHPGSIRGIPLSASLIQSLGGRMGIRSRQGKGSSVSLFFSKGGGLVKKARQHRPRWYPRLPPFPKQGFPLAHGHGQTLCRHLGNERHSPPPQKQPRCVGCSSLSG</sequence>
<accession>A0A1G5FI60</accession>
<organism evidence="3 4">
    <name type="scientific">Desulfoluna spongiiphila</name>
    <dbReference type="NCBI Taxonomy" id="419481"/>
    <lineage>
        <taxon>Bacteria</taxon>
        <taxon>Pseudomonadati</taxon>
        <taxon>Thermodesulfobacteriota</taxon>
        <taxon>Desulfobacteria</taxon>
        <taxon>Desulfobacterales</taxon>
        <taxon>Desulfolunaceae</taxon>
        <taxon>Desulfoluna</taxon>
    </lineage>
</organism>
<dbReference type="STRING" id="419481.SAMN05216233_10886"/>
<dbReference type="GO" id="GO:0016301">
    <property type="term" value="F:kinase activity"/>
    <property type="evidence" value="ECO:0007669"/>
    <property type="project" value="UniProtKB-KW"/>
</dbReference>
<name>A0A1G5FI60_9BACT</name>
<dbReference type="Proteomes" id="UP000198870">
    <property type="component" value="Unassembled WGS sequence"/>
</dbReference>
<dbReference type="InterPro" id="IPR036890">
    <property type="entry name" value="HATPase_C_sf"/>
</dbReference>
<keyword evidence="3" id="KW-0418">Kinase</keyword>